<dbReference type="Proteomes" id="UP000007110">
    <property type="component" value="Unassembled WGS sequence"/>
</dbReference>
<dbReference type="GeneID" id="115921221"/>
<proteinExistence type="predicted"/>
<feature type="region of interest" description="Disordered" evidence="1">
    <location>
        <begin position="79"/>
        <end position="134"/>
    </location>
</feature>
<dbReference type="InParanoid" id="A0A7M7NFQ7"/>
<feature type="compositionally biased region" description="Basic and acidic residues" evidence="1">
    <location>
        <begin position="88"/>
        <end position="109"/>
    </location>
</feature>
<dbReference type="KEGG" id="spu:115921221"/>
<protein>
    <submittedName>
        <fullName evidence="2">Uncharacterized protein</fullName>
    </submittedName>
</protein>
<evidence type="ECO:0000256" key="1">
    <source>
        <dbReference type="SAM" id="MobiDB-lite"/>
    </source>
</evidence>
<reference evidence="3" key="1">
    <citation type="submission" date="2015-02" db="EMBL/GenBank/DDBJ databases">
        <title>Genome sequencing for Strongylocentrotus purpuratus.</title>
        <authorList>
            <person name="Murali S."/>
            <person name="Liu Y."/>
            <person name="Vee V."/>
            <person name="English A."/>
            <person name="Wang M."/>
            <person name="Skinner E."/>
            <person name="Han Y."/>
            <person name="Muzny D.M."/>
            <person name="Worley K.C."/>
            <person name="Gibbs R.A."/>
        </authorList>
    </citation>
    <scope>NUCLEOTIDE SEQUENCE</scope>
</reference>
<dbReference type="EnsemblMetazoa" id="XM_030978472">
    <property type="protein sequence ID" value="XP_030834332"/>
    <property type="gene ID" value="LOC115921221"/>
</dbReference>
<sequence>MNKQLVAKVLGATISDRQVLTYHKLLHQKGSKWKSPTEWSNGHLDAGFYDHAHEFMAVSGHETETRNVASEELCQEGIAINEPAVMQEKSRDGAAESKEKTTENVDTKEQGNAPDGSDECKQDESSKLLIQAQT</sequence>
<dbReference type="RefSeq" id="XP_030834332.1">
    <property type="nucleotide sequence ID" value="XM_030978472.1"/>
</dbReference>
<evidence type="ECO:0000313" key="3">
    <source>
        <dbReference type="Proteomes" id="UP000007110"/>
    </source>
</evidence>
<accession>A0A7M7NFQ7</accession>
<dbReference type="AlphaFoldDB" id="A0A7M7NFQ7"/>
<keyword evidence="3" id="KW-1185">Reference proteome</keyword>
<name>A0A7M7NFQ7_STRPU</name>
<evidence type="ECO:0000313" key="2">
    <source>
        <dbReference type="EnsemblMetazoa" id="XP_030834332"/>
    </source>
</evidence>
<organism evidence="2 3">
    <name type="scientific">Strongylocentrotus purpuratus</name>
    <name type="common">Purple sea urchin</name>
    <dbReference type="NCBI Taxonomy" id="7668"/>
    <lineage>
        <taxon>Eukaryota</taxon>
        <taxon>Metazoa</taxon>
        <taxon>Echinodermata</taxon>
        <taxon>Eleutherozoa</taxon>
        <taxon>Echinozoa</taxon>
        <taxon>Echinoidea</taxon>
        <taxon>Euechinoidea</taxon>
        <taxon>Echinacea</taxon>
        <taxon>Camarodonta</taxon>
        <taxon>Echinidea</taxon>
        <taxon>Strongylocentrotidae</taxon>
        <taxon>Strongylocentrotus</taxon>
    </lineage>
</organism>
<reference evidence="2" key="2">
    <citation type="submission" date="2021-01" db="UniProtKB">
        <authorList>
            <consortium name="EnsemblMetazoa"/>
        </authorList>
    </citation>
    <scope>IDENTIFICATION</scope>
</reference>